<feature type="domain" description="Wall-associated receptor kinase C-terminal" evidence="13">
    <location>
        <begin position="176"/>
        <end position="250"/>
    </location>
</feature>
<comment type="caution">
    <text evidence="14">The sequence shown here is derived from an EMBL/GenBank/DDBJ whole genome shotgun (WGS) entry which is preliminary data.</text>
</comment>
<evidence type="ECO:0000256" key="6">
    <source>
        <dbReference type="ARBA" id="ARBA00023136"/>
    </source>
</evidence>
<dbReference type="Pfam" id="PF13947">
    <property type="entry name" value="GUB_WAK_bind"/>
    <property type="match status" value="1"/>
</dbReference>
<evidence type="ECO:0000313" key="14">
    <source>
        <dbReference type="EMBL" id="GKV52543.1"/>
    </source>
</evidence>
<dbReference type="EMBL" id="BPVZ01000748">
    <property type="protein sequence ID" value="GKV52543.1"/>
    <property type="molecule type" value="Genomic_DNA"/>
</dbReference>
<dbReference type="GO" id="GO:0004674">
    <property type="term" value="F:protein serine/threonine kinase activity"/>
    <property type="evidence" value="ECO:0007669"/>
    <property type="project" value="UniProtKB-KW"/>
</dbReference>
<organism evidence="14 15">
    <name type="scientific">Rubroshorea leprosula</name>
    <dbReference type="NCBI Taxonomy" id="152421"/>
    <lineage>
        <taxon>Eukaryota</taxon>
        <taxon>Viridiplantae</taxon>
        <taxon>Streptophyta</taxon>
        <taxon>Embryophyta</taxon>
        <taxon>Tracheophyta</taxon>
        <taxon>Spermatophyta</taxon>
        <taxon>Magnoliopsida</taxon>
        <taxon>eudicotyledons</taxon>
        <taxon>Gunneridae</taxon>
        <taxon>Pentapetalae</taxon>
        <taxon>rosids</taxon>
        <taxon>malvids</taxon>
        <taxon>Malvales</taxon>
        <taxon>Dipterocarpaceae</taxon>
        <taxon>Rubroshorea</taxon>
    </lineage>
</organism>
<comment type="catalytic activity">
    <reaction evidence="9">
        <text>L-seryl-[protein] + ATP = O-phospho-L-seryl-[protein] + ADP + H(+)</text>
        <dbReference type="Rhea" id="RHEA:17989"/>
        <dbReference type="Rhea" id="RHEA-COMP:9863"/>
        <dbReference type="Rhea" id="RHEA-COMP:11604"/>
        <dbReference type="ChEBI" id="CHEBI:15378"/>
        <dbReference type="ChEBI" id="CHEBI:29999"/>
        <dbReference type="ChEBI" id="CHEBI:30616"/>
        <dbReference type="ChEBI" id="CHEBI:83421"/>
        <dbReference type="ChEBI" id="CHEBI:456216"/>
        <dbReference type="EC" id="2.7.11.1"/>
    </reaction>
</comment>
<gene>
    <name evidence="14" type="ORF">SLEP1_g59121</name>
</gene>
<keyword evidence="5 10" id="KW-1133">Transmembrane helix</keyword>
<proteinExistence type="predicted"/>
<name>A0AAV5MSY8_9ROSI</name>
<protein>
    <recommendedName>
        <fullName evidence="2">non-specific serine/threonine protein kinase</fullName>
        <ecNumber evidence="2">2.7.11.1</ecNumber>
    </recommendedName>
</protein>
<evidence type="ECO:0000259" key="12">
    <source>
        <dbReference type="Pfam" id="PF13947"/>
    </source>
</evidence>
<evidence type="ECO:0000256" key="8">
    <source>
        <dbReference type="ARBA" id="ARBA00047899"/>
    </source>
</evidence>
<evidence type="ECO:0000256" key="7">
    <source>
        <dbReference type="ARBA" id="ARBA00023180"/>
    </source>
</evidence>
<feature type="signal peptide" evidence="11">
    <location>
        <begin position="1"/>
        <end position="23"/>
    </location>
</feature>
<evidence type="ECO:0000256" key="4">
    <source>
        <dbReference type="ARBA" id="ARBA00022729"/>
    </source>
</evidence>
<dbReference type="GO" id="GO:0030247">
    <property type="term" value="F:polysaccharide binding"/>
    <property type="evidence" value="ECO:0007669"/>
    <property type="project" value="InterPro"/>
</dbReference>
<evidence type="ECO:0000256" key="1">
    <source>
        <dbReference type="ARBA" id="ARBA00004167"/>
    </source>
</evidence>
<keyword evidence="3 10" id="KW-0812">Transmembrane</keyword>
<keyword evidence="6 10" id="KW-0472">Membrane</keyword>
<comment type="catalytic activity">
    <reaction evidence="8">
        <text>L-threonyl-[protein] + ATP = O-phospho-L-threonyl-[protein] + ADP + H(+)</text>
        <dbReference type="Rhea" id="RHEA:46608"/>
        <dbReference type="Rhea" id="RHEA-COMP:11060"/>
        <dbReference type="Rhea" id="RHEA-COMP:11605"/>
        <dbReference type="ChEBI" id="CHEBI:15378"/>
        <dbReference type="ChEBI" id="CHEBI:30013"/>
        <dbReference type="ChEBI" id="CHEBI:30616"/>
        <dbReference type="ChEBI" id="CHEBI:61977"/>
        <dbReference type="ChEBI" id="CHEBI:456216"/>
        <dbReference type="EC" id="2.7.11.1"/>
    </reaction>
</comment>
<feature type="chain" id="PRO_5043528926" description="non-specific serine/threonine protein kinase" evidence="11">
    <location>
        <begin position="24"/>
        <end position="349"/>
    </location>
</feature>
<evidence type="ECO:0000256" key="10">
    <source>
        <dbReference type="SAM" id="Phobius"/>
    </source>
</evidence>
<reference evidence="14 15" key="1">
    <citation type="journal article" date="2021" name="Commun. Biol.">
        <title>The genome of Shorea leprosula (Dipterocarpaceae) highlights the ecological relevance of drought in aseasonal tropical rainforests.</title>
        <authorList>
            <person name="Ng K.K.S."/>
            <person name="Kobayashi M.J."/>
            <person name="Fawcett J.A."/>
            <person name="Hatakeyama M."/>
            <person name="Paape T."/>
            <person name="Ng C.H."/>
            <person name="Ang C.C."/>
            <person name="Tnah L.H."/>
            <person name="Lee C.T."/>
            <person name="Nishiyama T."/>
            <person name="Sese J."/>
            <person name="O'Brien M.J."/>
            <person name="Copetti D."/>
            <person name="Mohd Noor M.I."/>
            <person name="Ong R.C."/>
            <person name="Putra M."/>
            <person name="Sireger I.Z."/>
            <person name="Indrioko S."/>
            <person name="Kosugi Y."/>
            <person name="Izuno A."/>
            <person name="Isagi Y."/>
            <person name="Lee S.L."/>
            <person name="Shimizu K.K."/>
        </authorList>
    </citation>
    <scope>NUCLEOTIDE SEQUENCE [LARGE SCALE GENOMIC DNA]</scope>
    <source>
        <strain evidence="14">214</strain>
    </source>
</reference>
<evidence type="ECO:0000256" key="3">
    <source>
        <dbReference type="ARBA" id="ARBA00022692"/>
    </source>
</evidence>
<evidence type="ECO:0000259" key="13">
    <source>
        <dbReference type="Pfam" id="PF14380"/>
    </source>
</evidence>
<feature type="domain" description="Wall-associated receptor kinase galacturonan-binding" evidence="12">
    <location>
        <begin position="32"/>
        <end position="92"/>
    </location>
</feature>
<keyword evidence="4 11" id="KW-0732">Signal</keyword>
<evidence type="ECO:0000256" key="2">
    <source>
        <dbReference type="ARBA" id="ARBA00012513"/>
    </source>
</evidence>
<accession>A0AAV5MSY8</accession>
<dbReference type="InterPro" id="IPR032872">
    <property type="entry name" value="WAK_assoc_C"/>
</dbReference>
<keyword evidence="7" id="KW-0325">Glycoprotein</keyword>
<keyword evidence="15" id="KW-1185">Reference proteome</keyword>
<evidence type="ECO:0000313" key="15">
    <source>
        <dbReference type="Proteomes" id="UP001054252"/>
    </source>
</evidence>
<dbReference type="EC" id="2.7.11.1" evidence="2"/>
<dbReference type="PANTHER" id="PTHR33138">
    <property type="entry name" value="OS01G0690200 PROTEIN"/>
    <property type="match status" value="1"/>
</dbReference>
<feature type="transmembrane region" description="Helical" evidence="10">
    <location>
        <begin position="268"/>
        <end position="291"/>
    </location>
</feature>
<dbReference type="AlphaFoldDB" id="A0AAV5MSY8"/>
<dbReference type="Proteomes" id="UP001054252">
    <property type="component" value="Unassembled WGS sequence"/>
</dbReference>
<dbReference type="InterPro" id="IPR025287">
    <property type="entry name" value="WAK_GUB"/>
</dbReference>
<dbReference type="GO" id="GO:0016020">
    <property type="term" value="C:membrane"/>
    <property type="evidence" value="ECO:0007669"/>
    <property type="project" value="UniProtKB-SubCell"/>
</dbReference>
<evidence type="ECO:0000256" key="5">
    <source>
        <dbReference type="ARBA" id="ARBA00022989"/>
    </source>
</evidence>
<sequence>MGVASLSLYSIFIILAFITSLDAEDEAGFTECSQPFNCGTFKNLSYPFWGDNRPKHCGHSDYRLRCKENIQHPVMEINGQDFFVIEINQSGKPRMITLSRVHPCPTSIPIPIPTPTPTPLNYPPFILLTATENMTLFSNCSKSALSRKMTNTSHTIPCPADGKPRNVSFIVRANKTRLVGCREKVEVQVPKEALDEFNSGHLDLSGTLLRPFNVQYSAYDDYCYKCLRSGGSCGSNRASSFVFACYCRDRPYDVECATGDDNRWKRKLAIGLGCGFFGGVVLTCIVFKFLLRRRRVLKDARSSSVTHEISSAPASLTDPGKGGNYPGVHNFTYNELEEATNKFDSAMKL</sequence>
<dbReference type="PANTHER" id="PTHR33138:SF72">
    <property type="entry name" value="WALL-ASSOCIATED RECEPTOR KINASE CARBOXY-TERMINAL PROTEIN"/>
    <property type="match status" value="1"/>
</dbReference>
<feature type="non-terminal residue" evidence="14">
    <location>
        <position position="349"/>
    </location>
</feature>
<evidence type="ECO:0000256" key="11">
    <source>
        <dbReference type="SAM" id="SignalP"/>
    </source>
</evidence>
<dbReference type="Pfam" id="PF14380">
    <property type="entry name" value="WAK_assoc"/>
    <property type="match status" value="1"/>
</dbReference>
<comment type="subcellular location">
    <subcellularLocation>
        <location evidence="1">Membrane</location>
        <topology evidence="1">Single-pass membrane protein</topology>
    </subcellularLocation>
</comment>
<evidence type="ECO:0000256" key="9">
    <source>
        <dbReference type="ARBA" id="ARBA00048679"/>
    </source>
</evidence>